<dbReference type="Gene3D" id="3.90.1720.10">
    <property type="entry name" value="endopeptidase domain like (from Nostoc punctiforme)"/>
    <property type="match status" value="1"/>
</dbReference>
<organism evidence="7 8">
    <name type="scientific">Streptantibioticus parmotrematis</name>
    <dbReference type="NCBI Taxonomy" id="2873249"/>
    <lineage>
        <taxon>Bacteria</taxon>
        <taxon>Bacillati</taxon>
        <taxon>Actinomycetota</taxon>
        <taxon>Actinomycetes</taxon>
        <taxon>Kitasatosporales</taxon>
        <taxon>Streptomycetaceae</taxon>
        <taxon>Streptantibioticus</taxon>
    </lineage>
</organism>
<accession>A0ABS7QJC2</accession>
<dbReference type="EMBL" id="JAINVZ010000001">
    <property type="protein sequence ID" value="MBY8883268.1"/>
    <property type="molecule type" value="Genomic_DNA"/>
</dbReference>
<feature type="domain" description="NlpC/P60" evidence="6">
    <location>
        <begin position="45"/>
        <end position="161"/>
    </location>
</feature>
<evidence type="ECO:0000256" key="3">
    <source>
        <dbReference type="ARBA" id="ARBA00022801"/>
    </source>
</evidence>
<keyword evidence="2" id="KW-0645">Protease</keyword>
<evidence type="ECO:0000256" key="5">
    <source>
        <dbReference type="SAM" id="SignalP"/>
    </source>
</evidence>
<evidence type="ECO:0000313" key="7">
    <source>
        <dbReference type="EMBL" id="MBY8883268.1"/>
    </source>
</evidence>
<keyword evidence="3" id="KW-0378">Hydrolase</keyword>
<dbReference type="Proteomes" id="UP001198565">
    <property type="component" value="Unassembled WGS sequence"/>
</dbReference>
<keyword evidence="5" id="KW-0732">Signal</keyword>
<sequence length="161" mass="17142">MSAPISPTACLAKALSRTGTTAVLTAAALAGSLLAPGMAPPANAAAVAMEALHVAAAKRGSPYQYGATGPYRFDCSGLTLYAFRQAGRRLPRTAAEQYDGTRHIPASSRAPGDLVFFHYGDDVYHVGVYAGDDEIWHAPHTGARVRLEHIWTRSVWYGRVS</sequence>
<evidence type="ECO:0000256" key="2">
    <source>
        <dbReference type="ARBA" id="ARBA00022670"/>
    </source>
</evidence>
<evidence type="ECO:0000256" key="1">
    <source>
        <dbReference type="ARBA" id="ARBA00007074"/>
    </source>
</evidence>
<dbReference type="PANTHER" id="PTHR47359">
    <property type="entry name" value="PEPTIDOGLYCAN DL-ENDOPEPTIDASE CWLO"/>
    <property type="match status" value="1"/>
</dbReference>
<evidence type="ECO:0000313" key="8">
    <source>
        <dbReference type="Proteomes" id="UP001198565"/>
    </source>
</evidence>
<dbReference type="InterPro" id="IPR051794">
    <property type="entry name" value="PG_Endopeptidase_C40"/>
</dbReference>
<dbReference type="RefSeq" id="WP_222972792.1">
    <property type="nucleotide sequence ID" value="NZ_JAINVZ010000001.1"/>
</dbReference>
<keyword evidence="8" id="KW-1185">Reference proteome</keyword>
<feature type="chain" id="PRO_5046427783" evidence="5">
    <location>
        <begin position="45"/>
        <end position="161"/>
    </location>
</feature>
<comment type="similarity">
    <text evidence="1">Belongs to the peptidase C40 family.</text>
</comment>
<keyword evidence="4" id="KW-0788">Thiol protease</keyword>
<dbReference type="InterPro" id="IPR038765">
    <property type="entry name" value="Papain-like_cys_pep_sf"/>
</dbReference>
<name>A0ABS7QJC2_9ACTN</name>
<evidence type="ECO:0000259" key="6">
    <source>
        <dbReference type="PROSITE" id="PS51935"/>
    </source>
</evidence>
<proteinExistence type="inferred from homology"/>
<dbReference type="InterPro" id="IPR000064">
    <property type="entry name" value="NLP_P60_dom"/>
</dbReference>
<dbReference type="PROSITE" id="PS51935">
    <property type="entry name" value="NLPC_P60"/>
    <property type="match status" value="1"/>
</dbReference>
<dbReference type="Pfam" id="PF00877">
    <property type="entry name" value="NLPC_P60"/>
    <property type="match status" value="1"/>
</dbReference>
<protein>
    <submittedName>
        <fullName evidence="7">C40 family peptidase</fullName>
    </submittedName>
</protein>
<dbReference type="SUPFAM" id="SSF54001">
    <property type="entry name" value="Cysteine proteinases"/>
    <property type="match status" value="1"/>
</dbReference>
<reference evidence="7 8" key="1">
    <citation type="submission" date="2021-08" db="EMBL/GenBank/DDBJ databases">
        <title>Streptomyces sp. PTM05 isolated from lichen.</title>
        <authorList>
            <person name="Somphong A."/>
            <person name="Phongsopitanun W."/>
            <person name="Tanasupawat S."/>
        </authorList>
    </citation>
    <scope>NUCLEOTIDE SEQUENCE [LARGE SCALE GENOMIC DNA]</scope>
    <source>
        <strain evidence="7 8">Ptm05</strain>
    </source>
</reference>
<dbReference type="PANTHER" id="PTHR47359:SF3">
    <property type="entry name" value="NLP_P60 DOMAIN-CONTAINING PROTEIN-RELATED"/>
    <property type="match status" value="1"/>
</dbReference>
<evidence type="ECO:0000256" key="4">
    <source>
        <dbReference type="ARBA" id="ARBA00022807"/>
    </source>
</evidence>
<gene>
    <name evidence="7" type="ORF">K7472_00210</name>
</gene>
<feature type="signal peptide" evidence="5">
    <location>
        <begin position="1"/>
        <end position="44"/>
    </location>
</feature>
<comment type="caution">
    <text evidence="7">The sequence shown here is derived from an EMBL/GenBank/DDBJ whole genome shotgun (WGS) entry which is preliminary data.</text>
</comment>